<dbReference type="InParanoid" id="T1EI06"/>
<feature type="domain" description="C2H2-type" evidence="9">
    <location>
        <begin position="179"/>
        <end position="208"/>
    </location>
</feature>
<feature type="domain" description="C2H2-type" evidence="9">
    <location>
        <begin position="152"/>
        <end position="180"/>
    </location>
</feature>
<dbReference type="Pfam" id="PF00096">
    <property type="entry name" value="zf-C2H2"/>
    <property type="match status" value="5"/>
</dbReference>
<keyword evidence="7" id="KW-0539">Nucleus</keyword>
<dbReference type="HOGENOM" id="CLU_002678_2_1_1"/>
<evidence type="ECO:0000256" key="4">
    <source>
        <dbReference type="ARBA" id="ARBA00022833"/>
    </source>
</evidence>
<proteinExistence type="predicted"/>
<accession>T1EI06</accession>
<keyword evidence="6" id="KW-0804">Transcription</keyword>
<dbReference type="EMBL" id="KB097700">
    <property type="protein sequence ID" value="ESN91815.1"/>
    <property type="molecule type" value="Genomic_DNA"/>
</dbReference>
<dbReference type="SMART" id="SM00355">
    <property type="entry name" value="ZnF_C2H2"/>
    <property type="match status" value="6"/>
</dbReference>
<dbReference type="GO" id="GO:0005634">
    <property type="term" value="C:nucleus"/>
    <property type="evidence" value="ECO:0007669"/>
    <property type="project" value="UniProtKB-SubCell"/>
</dbReference>
<keyword evidence="5" id="KW-0805">Transcription regulation</keyword>
<evidence type="ECO:0000256" key="6">
    <source>
        <dbReference type="ARBA" id="ARBA00023163"/>
    </source>
</evidence>
<dbReference type="PANTHER" id="PTHR24399:SF70">
    <property type="entry name" value="C2H2-TYPE DOMAIN-CONTAINING PROTEIN"/>
    <property type="match status" value="1"/>
</dbReference>
<dbReference type="RefSeq" id="XP_009030612.1">
    <property type="nucleotide sequence ID" value="XM_009032364.1"/>
</dbReference>
<reference evidence="12" key="1">
    <citation type="submission" date="2012-12" db="EMBL/GenBank/DDBJ databases">
        <authorList>
            <person name="Hellsten U."/>
            <person name="Grimwood J."/>
            <person name="Chapman J.A."/>
            <person name="Shapiro H."/>
            <person name="Aerts A."/>
            <person name="Otillar R.P."/>
            <person name="Terry A.Y."/>
            <person name="Boore J.L."/>
            <person name="Simakov O."/>
            <person name="Marletaz F."/>
            <person name="Cho S.-J."/>
            <person name="Edsinger-Gonzales E."/>
            <person name="Havlak P."/>
            <person name="Kuo D.-H."/>
            <person name="Larsson T."/>
            <person name="Lv J."/>
            <person name="Arendt D."/>
            <person name="Savage R."/>
            <person name="Osoegawa K."/>
            <person name="de Jong P."/>
            <person name="Lindberg D.R."/>
            <person name="Seaver E.C."/>
            <person name="Weisblat D.A."/>
            <person name="Putnam N.H."/>
            <person name="Grigoriev I.V."/>
            <person name="Rokhsar D.S."/>
        </authorList>
    </citation>
    <scope>NUCLEOTIDE SEQUENCE</scope>
</reference>
<gene>
    <name evidence="11" type="primary">20196206</name>
    <name evidence="10" type="ORF">HELRODRAFT_133378</name>
</gene>
<dbReference type="InterPro" id="IPR036236">
    <property type="entry name" value="Znf_C2H2_sf"/>
</dbReference>
<evidence type="ECO:0000256" key="2">
    <source>
        <dbReference type="ARBA" id="ARBA00022723"/>
    </source>
</evidence>
<reference evidence="11" key="3">
    <citation type="submission" date="2015-06" db="UniProtKB">
        <authorList>
            <consortium name="EnsemblMetazoa"/>
        </authorList>
    </citation>
    <scope>IDENTIFICATION</scope>
</reference>
<dbReference type="eggNOG" id="KOG1721">
    <property type="taxonomic scope" value="Eukaryota"/>
</dbReference>
<dbReference type="GeneID" id="20196206"/>
<evidence type="ECO:0000313" key="12">
    <source>
        <dbReference type="Proteomes" id="UP000015101"/>
    </source>
</evidence>
<comment type="subcellular location">
    <subcellularLocation>
        <location evidence="1">Nucleus</location>
    </subcellularLocation>
</comment>
<keyword evidence="2" id="KW-0479">Metal-binding</keyword>
<keyword evidence="3" id="KW-0677">Repeat</keyword>
<evidence type="ECO:0000256" key="3">
    <source>
        <dbReference type="ARBA" id="ARBA00022737"/>
    </source>
</evidence>
<evidence type="ECO:0000256" key="5">
    <source>
        <dbReference type="ARBA" id="ARBA00023015"/>
    </source>
</evidence>
<dbReference type="AlphaFoldDB" id="T1EI06"/>
<dbReference type="PROSITE" id="PS50157">
    <property type="entry name" value="ZINC_FINGER_C2H2_2"/>
    <property type="match status" value="6"/>
</dbReference>
<dbReference type="FunFam" id="3.30.160.60:FF:004288">
    <property type="match status" value="1"/>
</dbReference>
<dbReference type="FunFam" id="3.30.160.60:FF:004451">
    <property type="match status" value="1"/>
</dbReference>
<keyword evidence="4" id="KW-0862">Zinc</keyword>
<feature type="domain" description="C2H2-type" evidence="9">
    <location>
        <begin position="98"/>
        <end position="125"/>
    </location>
</feature>
<dbReference type="PANTHER" id="PTHR24399">
    <property type="entry name" value="ZINC FINGER AND BTB DOMAIN-CONTAINING"/>
    <property type="match status" value="1"/>
</dbReference>
<evidence type="ECO:0000313" key="11">
    <source>
        <dbReference type="EnsemblMetazoa" id="HelroP133378"/>
    </source>
</evidence>
<dbReference type="Proteomes" id="UP000015101">
    <property type="component" value="Unassembled WGS sequence"/>
</dbReference>
<dbReference type="PROSITE" id="PS00028">
    <property type="entry name" value="ZINC_FINGER_C2H2_1"/>
    <property type="match status" value="6"/>
</dbReference>
<dbReference type="OMA" id="EPCWATG"/>
<reference evidence="10 12" key="2">
    <citation type="journal article" date="2013" name="Nature">
        <title>Insights into bilaterian evolution from three spiralian genomes.</title>
        <authorList>
            <person name="Simakov O."/>
            <person name="Marletaz F."/>
            <person name="Cho S.J."/>
            <person name="Edsinger-Gonzales E."/>
            <person name="Havlak P."/>
            <person name="Hellsten U."/>
            <person name="Kuo D.H."/>
            <person name="Larsson T."/>
            <person name="Lv J."/>
            <person name="Arendt D."/>
            <person name="Savage R."/>
            <person name="Osoegawa K."/>
            <person name="de Jong P."/>
            <person name="Grimwood J."/>
            <person name="Chapman J.A."/>
            <person name="Shapiro H."/>
            <person name="Aerts A."/>
            <person name="Otillar R.P."/>
            <person name="Terry A.Y."/>
            <person name="Boore J.L."/>
            <person name="Grigoriev I.V."/>
            <person name="Lindberg D.R."/>
            <person name="Seaver E.C."/>
            <person name="Weisblat D.A."/>
            <person name="Putnam N.H."/>
            <person name="Rokhsar D.S."/>
        </authorList>
    </citation>
    <scope>NUCLEOTIDE SEQUENCE</scope>
</reference>
<feature type="domain" description="C2H2-type" evidence="9">
    <location>
        <begin position="69"/>
        <end position="97"/>
    </location>
</feature>
<protein>
    <recommendedName>
        <fullName evidence="9">C2H2-type domain-containing protein</fullName>
    </recommendedName>
</protein>
<evidence type="ECO:0000256" key="1">
    <source>
        <dbReference type="ARBA" id="ARBA00004123"/>
    </source>
</evidence>
<dbReference type="CTD" id="20196206"/>
<dbReference type="OrthoDB" id="40579at2759"/>
<dbReference type="EnsemblMetazoa" id="HelroT133378">
    <property type="protein sequence ID" value="HelroP133378"/>
    <property type="gene ID" value="HelroG133378"/>
</dbReference>
<evidence type="ECO:0000313" key="10">
    <source>
        <dbReference type="EMBL" id="ESN91815.1"/>
    </source>
</evidence>
<keyword evidence="8" id="KW-0863">Zinc-finger</keyword>
<evidence type="ECO:0000256" key="7">
    <source>
        <dbReference type="ARBA" id="ARBA00023242"/>
    </source>
</evidence>
<keyword evidence="12" id="KW-1185">Reference proteome</keyword>
<dbReference type="SUPFAM" id="SSF57667">
    <property type="entry name" value="beta-beta-alpha zinc fingers"/>
    <property type="match status" value="4"/>
</dbReference>
<dbReference type="FunFam" id="3.30.160.60:FF:002753">
    <property type="entry name" value="AGAP011403-PA"/>
    <property type="match status" value="2"/>
</dbReference>
<dbReference type="GO" id="GO:0008270">
    <property type="term" value="F:zinc ion binding"/>
    <property type="evidence" value="ECO:0007669"/>
    <property type="project" value="UniProtKB-KW"/>
</dbReference>
<dbReference type="EMBL" id="AMQM01002195">
    <property type="status" value="NOT_ANNOTATED_CDS"/>
    <property type="molecule type" value="Genomic_DNA"/>
</dbReference>
<sequence length="217" mass="25330">KHHVCEQCNKKFTSEKYLSMHMSLHRASTIPSFQNPPDGLWQCKLCDKLFAQNSNYKNHMRTHSNERPYVCSTCSIGFKERYHLKKHILFKHTDEAKEECRVCGKRFKDSTAVRAHERTHSTERPYSCMRCSKSFKTSESTTATAATIDRPFRCDTCRVSFKLKVHLKKHCLYRHSTDYPCECTFCGKKFKDSSAVKLHERIHSDERPFVCACGKGF</sequence>
<dbReference type="KEGG" id="hro:HELRODRAFT_133378"/>
<name>T1EI06_HELRO</name>
<organism evidence="11 12">
    <name type="scientific">Helobdella robusta</name>
    <name type="common">Californian leech</name>
    <dbReference type="NCBI Taxonomy" id="6412"/>
    <lineage>
        <taxon>Eukaryota</taxon>
        <taxon>Metazoa</taxon>
        <taxon>Spiralia</taxon>
        <taxon>Lophotrochozoa</taxon>
        <taxon>Annelida</taxon>
        <taxon>Clitellata</taxon>
        <taxon>Hirudinea</taxon>
        <taxon>Rhynchobdellida</taxon>
        <taxon>Glossiphoniidae</taxon>
        <taxon>Helobdella</taxon>
    </lineage>
</organism>
<dbReference type="Gene3D" id="3.30.160.60">
    <property type="entry name" value="Classic Zinc Finger"/>
    <property type="match status" value="5"/>
</dbReference>
<evidence type="ECO:0000259" key="9">
    <source>
        <dbReference type="PROSITE" id="PS50157"/>
    </source>
</evidence>
<dbReference type="InterPro" id="IPR013087">
    <property type="entry name" value="Znf_C2H2_type"/>
</dbReference>
<evidence type="ECO:0000256" key="8">
    <source>
        <dbReference type="PROSITE-ProRule" id="PRU00042"/>
    </source>
</evidence>
<feature type="domain" description="C2H2-type" evidence="9">
    <location>
        <begin position="41"/>
        <end position="68"/>
    </location>
</feature>
<feature type="domain" description="C2H2-type" evidence="9">
    <location>
        <begin position="3"/>
        <end position="30"/>
    </location>
</feature>